<feature type="transmembrane region" description="Helical" evidence="1">
    <location>
        <begin position="145"/>
        <end position="167"/>
    </location>
</feature>
<protein>
    <submittedName>
        <fullName evidence="2">Uncharacterized membrane protein YjgN (DUF898 family)</fullName>
    </submittedName>
</protein>
<name>A0A317PC58_9HYPH</name>
<dbReference type="Pfam" id="PF05987">
    <property type="entry name" value="DUF898"/>
    <property type="match status" value="1"/>
</dbReference>
<dbReference type="AlphaFoldDB" id="A0A317PC58"/>
<dbReference type="Proteomes" id="UP000246352">
    <property type="component" value="Unassembled WGS sequence"/>
</dbReference>
<evidence type="ECO:0000256" key="1">
    <source>
        <dbReference type="SAM" id="Phobius"/>
    </source>
</evidence>
<feature type="transmembrane region" description="Helical" evidence="1">
    <location>
        <begin position="235"/>
        <end position="256"/>
    </location>
</feature>
<reference evidence="2 3" key="1">
    <citation type="submission" date="2018-05" db="EMBL/GenBank/DDBJ databases">
        <title>Genomic Encyclopedia of Type Strains, Phase IV (KMG-IV): sequencing the most valuable type-strain genomes for metagenomic binning, comparative biology and taxonomic classification.</title>
        <authorList>
            <person name="Goeker M."/>
        </authorList>
    </citation>
    <scope>NUCLEOTIDE SEQUENCE [LARGE SCALE GENOMIC DNA]</scope>
    <source>
        <strain evidence="2 3">DSM 16791</strain>
    </source>
</reference>
<keyword evidence="1" id="KW-0812">Transmembrane</keyword>
<feature type="transmembrane region" description="Helical" evidence="1">
    <location>
        <begin position="80"/>
        <end position="108"/>
    </location>
</feature>
<dbReference type="EMBL" id="QGTR01000013">
    <property type="protein sequence ID" value="PWV95276.1"/>
    <property type="molecule type" value="Genomic_DNA"/>
</dbReference>
<sequence>MGVNAAFSKRPRPERFSFTGSAGEYFRIWIVNLFLSIITIGLYSPWAKVRRLKYFYGNTWLDGHNFDYVADPKKILKGRLIVVGVLIVVNVLLNISPFFAVLFIPYIIAFPWMLNTSMAFNARNTVYRNVCFGFRGTYGGAFKSFILWPMGAAFTAYLLSPFMFQAINQYIGSNTRWGRAQFETVSGVGPYYANFGRTLLMLLLMLIAMAVAILVPVLLIELVAMQNGSDGSNAAGVWAGAASVIIYPAMLGLIFYHGAGVRNIAFNSTLLDGRYRLKSRLGRGRYLWIMVTNLIATVLSLGLLRAWAATRTWAYLADHTALEIDGDLESVIDAAQSEGNVAAAEYFDIEGMDFGL</sequence>
<dbReference type="OrthoDB" id="7462354at2"/>
<keyword evidence="1" id="KW-0472">Membrane</keyword>
<organism evidence="2 3">
    <name type="scientific">Hoeflea marina</name>
    <dbReference type="NCBI Taxonomy" id="274592"/>
    <lineage>
        <taxon>Bacteria</taxon>
        <taxon>Pseudomonadati</taxon>
        <taxon>Pseudomonadota</taxon>
        <taxon>Alphaproteobacteria</taxon>
        <taxon>Hyphomicrobiales</taxon>
        <taxon>Rhizobiaceae</taxon>
        <taxon>Hoeflea</taxon>
    </lineage>
</organism>
<feature type="transmembrane region" description="Helical" evidence="1">
    <location>
        <begin position="199"/>
        <end position="223"/>
    </location>
</feature>
<evidence type="ECO:0000313" key="3">
    <source>
        <dbReference type="Proteomes" id="UP000246352"/>
    </source>
</evidence>
<comment type="caution">
    <text evidence="2">The sequence shown here is derived from an EMBL/GenBank/DDBJ whole genome shotgun (WGS) entry which is preliminary data.</text>
</comment>
<proteinExistence type="predicted"/>
<feature type="transmembrane region" description="Helical" evidence="1">
    <location>
        <begin position="26"/>
        <end position="46"/>
    </location>
</feature>
<evidence type="ECO:0000313" key="2">
    <source>
        <dbReference type="EMBL" id="PWV95276.1"/>
    </source>
</evidence>
<accession>A0A317PC58</accession>
<feature type="transmembrane region" description="Helical" evidence="1">
    <location>
        <begin position="286"/>
        <end position="308"/>
    </location>
</feature>
<keyword evidence="1" id="KW-1133">Transmembrane helix</keyword>
<gene>
    <name evidence="2" type="ORF">DFR52_11310</name>
</gene>
<keyword evidence="3" id="KW-1185">Reference proteome</keyword>
<dbReference type="InterPro" id="IPR010295">
    <property type="entry name" value="DUF898"/>
</dbReference>